<proteinExistence type="predicted"/>
<evidence type="ECO:0000256" key="1">
    <source>
        <dbReference type="ARBA" id="ARBA00022729"/>
    </source>
</evidence>
<protein>
    <submittedName>
        <fullName evidence="2">Signal peptide prediction</fullName>
    </submittedName>
</protein>
<evidence type="ECO:0000313" key="2">
    <source>
        <dbReference type="EMBL" id="KKA09805.1"/>
    </source>
</evidence>
<organism evidence="2 3">
    <name type="scientific">Pseudomonas kilonensis</name>
    <dbReference type="NCBI Taxonomy" id="132476"/>
    <lineage>
        <taxon>Bacteria</taxon>
        <taxon>Pseudomonadati</taxon>
        <taxon>Pseudomonadota</taxon>
        <taxon>Gammaproteobacteria</taxon>
        <taxon>Pseudomonadales</taxon>
        <taxon>Pseudomonadaceae</taxon>
        <taxon>Pseudomonas</taxon>
    </lineage>
</organism>
<dbReference type="PANTHER" id="PTHR30222">
    <property type="entry name" value="SPERMIDINE/PUTRESCINE-BINDING PERIPLASMIC PROTEIN"/>
    <property type="match status" value="1"/>
</dbReference>
<dbReference type="InterPro" id="IPR006059">
    <property type="entry name" value="SBP"/>
</dbReference>
<dbReference type="Gene3D" id="3.40.190.10">
    <property type="entry name" value="Periplasmic binding protein-like II"/>
    <property type="match status" value="1"/>
</dbReference>
<dbReference type="Pfam" id="PF13416">
    <property type="entry name" value="SBP_bac_8"/>
    <property type="match status" value="1"/>
</dbReference>
<dbReference type="Proteomes" id="UP000033662">
    <property type="component" value="Unassembled WGS sequence"/>
</dbReference>
<reference evidence="2 3" key="1">
    <citation type="submission" date="2015-03" db="EMBL/GenBank/DDBJ databases">
        <title>Pseudomonas fluorescens 1855-344 Genome sequencing and assembly.</title>
        <authorList>
            <person name="Eng W.W.H."/>
            <person name="Gan H.M."/>
            <person name="Savka M.A."/>
        </authorList>
    </citation>
    <scope>NUCLEOTIDE SEQUENCE [LARGE SCALE GENOMIC DNA]</scope>
    <source>
        <strain evidence="2 3">1855-344</strain>
    </source>
</reference>
<dbReference type="PANTHER" id="PTHR30222:SF17">
    <property type="entry name" value="SPERMIDINE_PUTRESCINE-BINDING PERIPLASMIC PROTEIN"/>
    <property type="match status" value="1"/>
</dbReference>
<name>A0A0F4XVG4_9PSED</name>
<keyword evidence="1" id="KW-0732">Signal</keyword>
<dbReference type="EMBL" id="JZXC01000001">
    <property type="protein sequence ID" value="KKA09805.1"/>
    <property type="molecule type" value="Genomic_DNA"/>
</dbReference>
<dbReference type="SUPFAM" id="SSF53850">
    <property type="entry name" value="Periplasmic binding protein-like II"/>
    <property type="match status" value="1"/>
</dbReference>
<dbReference type="AlphaFoldDB" id="A0A0F4XVG4"/>
<dbReference type="PATRIC" id="fig|132476.4.peg.17"/>
<evidence type="ECO:0000313" key="3">
    <source>
        <dbReference type="Proteomes" id="UP000033662"/>
    </source>
</evidence>
<comment type="caution">
    <text evidence="2">The sequence shown here is derived from an EMBL/GenBank/DDBJ whole genome shotgun (WGS) entry which is preliminary data.</text>
</comment>
<sequence length="402" mass="45387">MITLRVLGTSVTLLECLRVRAEQELGIRLVYQVHDVEQAQRIAVMQPDSYDLYDQWFHNVDFVWPARAIQPIDTRRIALWHEINDLPKRGRLSANDRLGSGSVPSERLFVQHDGSLGSTVTERISMLPLTHNADSFAYRPERLPEGFRHDNESWGWLLDPAWRARTALQSDAAIGALDAALAVQGAGLARFKDIGNMSIEEIDVLADILVRKQREGHFAAFWSDDEEAAQLMLSPSIDIQSLWSPTLMRLHRAGVKYRLAVPREGYRAWFGGLSLSRHAQGPVLDAAYAYLNWWLSGWPGAVMARQGYYIGNPARSRDHLSSAEWDYWYAGQPAREELLGSDGLPLIDIGDVRDGGSYEQRMGHIAVWNSVMDEHNYLVRRWGDILRAGAKSSRRGWNGGPC</sequence>
<accession>A0A0F4XVG4</accession>
<gene>
    <name evidence="2" type="ORF">VP02_00075</name>
</gene>
<dbReference type="OrthoDB" id="9812255at2"/>